<evidence type="ECO:0000256" key="4">
    <source>
        <dbReference type="SAM" id="MobiDB-lite"/>
    </source>
</evidence>
<comment type="similarity">
    <text evidence="3">Belongs to the DNA gyrase inhibitor YacG family.</text>
</comment>
<accession>A0A9E7ZX27</accession>
<dbReference type="InterPro" id="IPR005584">
    <property type="entry name" value="DNA_gyrase_inhibitor_YacG"/>
</dbReference>
<dbReference type="NCBIfam" id="NF002362">
    <property type="entry name" value="PRK01343.1"/>
    <property type="match status" value="1"/>
</dbReference>
<comment type="cofactor">
    <cofactor evidence="3">
        <name>Zn(2+)</name>
        <dbReference type="ChEBI" id="CHEBI:29105"/>
    </cofactor>
    <text evidence="3">Binds 1 zinc ion.</text>
</comment>
<dbReference type="PANTHER" id="PTHR36150:SF1">
    <property type="entry name" value="DNA GYRASE INHIBITOR YACG"/>
    <property type="match status" value="1"/>
</dbReference>
<dbReference type="SUPFAM" id="SSF57716">
    <property type="entry name" value="Glucocorticoid receptor-like (DNA-binding domain)"/>
    <property type="match status" value="1"/>
</dbReference>
<feature type="binding site" evidence="3">
    <location>
        <position position="33"/>
    </location>
    <ligand>
        <name>Zn(2+)</name>
        <dbReference type="ChEBI" id="CHEBI:29105"/>
    </ligand>
</feature>
<organism evidence="5">
    <name type="scientific">Bosea sp. NBC_00436</name>
    <dbReference type="NCBI Taxonomy" id="2969620"/>
    <lineage>
        <taxon>Bacteria</taxon>
        <taxon>Pseudomonadati</taxon>
        <taxon>Pseudomonadota</taxon>
        <taxon>Alphaproteobacteria</taxon>
        <taxon>Hyphomicrobiales</taxon>
        <taxon>Boseaceae</taxon>
        <taxon>Bosea</taxon>
    </lineage>
</organism>
<dbReference type="Pfam" id="PF03884">
    <property type="entry name" value="YacG"/>
    <property type="match status" value="1"/>
</dbReference>
<evidence type="ECO:0000256" key="2">
    <source>
        <dbReference type="ARBA" id="ARBA00022833"/>
    </source>
</evidence>
<evidence type="ECO:0000256" key="3">
    <source>
        <dbReference type="HAMAP-Rule" id="MF_00649"/>
    </source>
</evidence>
<dbReference type="GO" id="GO:0008270">
    <property type="term" value="F:zinc ion binding"/>
    <property type="evidence" value="ECO:0007669"/>
    <property type="project" value="UniProtKB-UniRule"/>
</dbReference>
<keyword evidence="1 3" id="KW-0479">Metal-binding</keyword>
<feature type="region of interest" description="Disordered" evidence="4">
    <location>
        <begin position="48"/>
        <end position="68"/>
    </location>
</feature>
<gene>
    <name evidence="3 5" type="primary">yacG</name>
    <name evidence="5" type="ORF">NWE54_04050</name>
</gene>
<dbReference type="Gene3D" id="3.30.50.10">
    <property type="entry name" value="Erythroid Transcription Factor GATA-1, subunit A"/>
    <property type="match status" value="1"/>
</dbReference>
<feature type="binding site" evidence="3">
    <location>
        <position position="29"/>
    </location>
    <ligand>
        <name>Zn(2+)</name>
        <dbReference type="ChEBI" id="CHEBI:29105"/>
    </ligand>
</feature>
<feature type="binding site" evidence="3">
    <location>
        <position position="14"/>
    </location>
    <ligand>
        <name>Zn(2+)</name>
        <dbReference type="ChEBI" id="CHEBI:29105"/>
    </ligand>
</feature>
<dbReference type="InterPro" id="IPR013088">
    <property type="entry name" value="Znf_NHR/GATA"/>
</dbReference>
<feature type="binding site" evidence="3">
    <location>
        <position position="17"/>
    </location>
    <ligand>
        <name>Zn(2+)</name>
        <dbReference type="ChEBI" id="CHEBI:29105"/>
    </ligand>
</feature>
<dbReference type="PANTHER" id="PTHR36150">
    <property type="entry name" value="DNA GYRASE INHIBITOR YACG"/>
    <property type="match status" value="1"/>
</dbReference>
<evidence type="ECO:0000313" key="5">
    <source>
        <dbReference type="EMBL" id="UZF87967.1"/>
    </source>
</evidence>
<proteinExistence type="inferred from homology"/>
<evidence type="ECO:0000256" key="1">
    <source>
        <dbReference type="ARBA" id="ARBA00022723"/>
    </source>
</evidence>
<dbReference type="HAMAP" id="MF_00649">
    <property type="entry name" value="DNA_gyrase_inhibitor_YacG"/>
    <property type="match status" value="1"/>
</dbReference>
<dbReference type="EMBL" id="CP102774">
    <property type="protein sequence ID" value="UZF87967.1"/>
    <property type="molecule type" value="Genomic_DNA"/>
</dbReference>
<protein>
    <recommendedName>
        <fullName evidence="3">DNA gyrase inhibitor YacG</fullName>
    </recommendedName>
</protein>
<keyword evidence="2 3" id="KW-0862">Zinc</keyword>
<dbReference type="GO" id="GO:0006355">
    <property type="term" value="P:regulation of DNA-templated transcription"/>
    <property type="evidence" value="ECO:0007669"/>
    <property type="project" value="InterPro"/>
</dbReference>
<name>A0A9E7ZX27_9HYPH</name>
<reference evidence="5" key="1">
    <citation type="submission" date="2022-08" db="EMBL/GenBank/DDBJ databases">
        <title>Complete Genome Sequences of 2 Bosea sp. soil isolates.</title>
        <authorList>
            <person name="Alvarez Arevalo M."/>
            <person name="Sterndorff E.B."/>
            <person name="Faurdal D."/>
            <person name="Joergensen T.S."/>
            <person name="Weber T."/>
        </authorList>
    </citation>
    <scope>NUCLEOTIDE SEQUENCE</scope>
    <source>
        <strain evidence="5">NBC_00436</strain>
    </source>
</reference>
<dbReference type="AlphaFoldDB" id="A0A9E7ZX27"/>
<dbReference type="GO" id="GO:0008657">
    <property type="term" value="F:DNA topoisomerase type II (double strand cut, ATP-hydrolyzing) inhibitor activity"/>
    <property type="evidence" value="ECO:0007669"/>
    <property type="project" value="UniProtKB-UniRule"/>
</dbReference>
<sequence length="68" mass="7435">MTDTDNAPPATKPCPICGKPAMARFKPFCSARCADIDLGRWLKGSYVIPGEPVDEAEEGAPQQRERED</sequence>
<comment type="function">
    <text evidence="3">Inhibits all the catalytic activities of DNA gyrase by preventing its interaction with DNA. Acts by binding directly to the C-terminal domain of GyrB, which probably disrupts DNA binding by the gyrase.</text>
</comment>
<comment type="subunit">
    <text evidence="3">Interacts with GyrB.</text>
</comment>